<organism evidence="10 11">
    <name type="scientific">Nitratireductor basaltis</name>
    <dbReference type="NCBI Taxonomy" id="472175"/>
    <lineage>
        <taxon>Bacteria</taxon>
        <taxon>Pseudomonadati</taxon>
        <taxon>Pseudomonadota</taxon>
        <taxon>Alphaproteobacteria</taxon>
        <taxon>Hyphomicrobiales</taxon>
        <taxon>Phyllobacteriaceae</taxon>
        <taxon>Nitratireductor</taxon>
    </lineage>
</organism>
<evidence type="ECO:0000313" key="11">
    <source>
        <dbReference type="Proteomes" id="UP000053675"/>
    </source>
</evidence>
<dbReference type="AlphaFoldDB" id="A0A084UD23"/>
<proteinExistence type="inferred from homology"/>
<dbReference type="PROSITE" id="PS51987">
    <property type="entry name" value="GS_CATALYTIC"/>
    <property type="match status" value="1"/>
</dbReference>
<evidence type="ECO:0000256" key="5">
    <source>
        <dbReference type="ARBA" id="ARBA00022840"/>
    </source>
</evidence>
<evidence type="ECO:0000256" key="4">
    <source>
        <dbReference type="ARBA" id="ARBA00022741"/>
    </source>
</evidence>
<dbReference type="RefSeq" id="WP_036482148.1">
    <property type="nucleotide sequence ID" value="NZ_JMQM01000001.1"/>
</dbReference>
<protein>
    <submittedName>
        <fullName evidence="10">Glutamine synthetase</fullName>
    </submittedName>
</protein>
<dbReference type="GO" id="GO:0005524">
    <property type="term" value="F:ATP binding"/>
    <property type="evidence" value="ECO:0007669"/>
    <property type="project" value="UniProtKB-KW"/>
</dbReference>
<evidence type="ECO:0000256" key="3">
    <source>
        <dbReference type="ARBA" id="ARBA00022598"/>
    </source>
</evidence>
<keyword evidence="6" id="KW-0535">Nitrogen fixation</keyword>
<evidence type="ECO:0000256" key="6">
    <source>
        <dbReference type="ARBA" id="ARBA00023231"/>
    </source>
</evidence>
<keyword evidence="3" id="KW-0436">Ligase</keyword>
<gene>
    <name evidence="10" type="ORF">EL18_01900</name>
</gene>
<sequence>MDSEEIIMICTSDLAGQVRGKGFPASDLESRLVKGIGWTPTNSMITAHGPIAPSPWGPFGDTVLKPDPDTRVRVDFGPDAAAMHYMMADIENLDGTAWNVCPRSFLKRMLDQLEERHGLKIKAAFEHEFMLESVEERPNGSYALDAFRRQGKFAETYLAALKEAGLELDTFMPEFGPKQYEVTVGPATGVTAADQAIAVREIARAVAQHFGSRACFTPISRPDAVGNGVHMHFSLMDAKDGSPVNYDADNKDGLSSTAASFLAGVLSLMPAFTALTAAGTVSYLRLTPNRWSAAYNNLGARDREAGLRICPIFPGAGAAVEKQFHFEYRAADATASPYLVLGALVAAGLHGLDSKLPAPAVCPGPPQDLPEEELAKLKVRKLPGSLKEALDLLEESEVMRDSMGAEMLNAYVAHKRFENQMMNELSPEEQCERYRQAY</sequence>
<evidence type="ECO:0000313" key="10">
    <source>
        <dbReference type="EMBL" id="KFB10859.1"/>
    </source>
</evidence>
<dbReference type="GO" id="GO:0006542">
    <property type="term" value="P:glutamine biosynthetic process"/>
    <property type="evidence" value="ECO:0007669"/>
    <property type="project" value="InterPro"/>
</dbReference>
<keyword evidence="4" id="KW-0547">Nucleotide-binding</keyword>
<dbReference type="InterPro" id="IPR014746">
    <property type="entry name" value="Gln_synth/guanido_kin_cat_dom"/>
</dbReference>
<dbReference type="STRING" id="472175.EL18_01900"/>
<dbReference type="GO" id="GO:0004356">
    <property type="term" value="F:glutamine synthetase activity"/>
    <property type="evidence" value="ECO:0007669"/>
    <property type="project" value="InterPro"/>
</dbReference>
<dbReference type="InterPro" id="IPR036651">
    <property type="entry name" value="Gln_synt_N_sf"/>
</dbReference>
<dbReference type="Gene3D" id="3.30.590.10">
    <property type="entry name" value="Glutamine synthetase/guanido kinase, catalytic domain"/>
    <property type="match status" value="1"/>
</dbReference>
<dbReference type="InterPro" id="IPR008147">
    <property type="entry name" value="Gln_synt_N"/>
</dbReference>
<dbReference type="eggNOG" id="COG0174">
    <property type="taxonomic scope" value="Bacteria"/>
</dbReference>
<dbReference type="SUPFAM" id="SSF55931">
    <property type="entry name" value="Glutamine synthetase/guanido kinase"/>
    <property type="match status" value="1"/>
</dbReference>
<dbReference type="PANTHER" id="PTHR43785">
    <property type="entry name" value="GAMMA-GLUTAMYLPUTRESCINE SYNTHETASE"/>
    <property type="match status" value="1"/>
</dbReference>
<dbReference type="SMART" id="SM01230">
    <property type="entry name" value="Gln-synt_C"/>
    <property type="match status" value="1"/>
</dbReference>
<dbReference type="PATRIC" id="fig|472175.3.peg.1905"/>
<comment type="cofactor">
    <cofactor evidence="1">
        <name>Mg(2+)</name>
        <dbReference type="ChEBI" id="CHEBI:18420"/>
    </cofactor>
</comment>
<evidence type="ECO:0000256" key="8">
    <source>
        <dbReference type="RuleBase" id="RU000384"/>
    </source>
</evidence>
<keyword evidence="11" id="KW-1185">Reference proteome</keyword>
<dbReference type="Pfam" id="PF16952">
    <property type="entry name" value="Gln-synt_N_2"/>
    <property type="match status" value="1"/>
</dbReference>
<feature type="domain" description="GS catalytic" evidence="9">
    <location>
        <begin position="102"/>
        <end position="438"/>
    </location>
</feature>
<comment type="caution">
    <text evidence="10">The sequence shown here is derived from an EMBL/GenBank/DDBJ whole genome shotgun (WGS) entry which is preliminary data.</text>
</comment>
<evidence type="ECO:0000256" key="1">
    <source>
        <dbReference type="ARBA" id="ARBA00001946"/>
    </source>
</evidence>
<accession>A0A084UD23</accession>
<evidence type="ECO:0000256" key="7">
    <source>
        <dbReference type="PROSITE-ProRule" id="PRU01331"/>
    </source>
</evidence>
<dbReference type="InterPro" id="IPR008146">
    <property type="entry name" value="Gln_synth_cat_dom"/>
</dbReference>
<dbReference type="OrthoDB" id="9789509at2"/>
<name>A0A084UD23_9HYPH</name>
<dbReference type="EMBL" id="JMQM01000001">
    <property type="protein sequence ID" value="KFB10859.1"/>
    <property type="molecule type" value="Genomic_DNA"/>
</dbReference>
<dbReference type="SUPFAM" id="SSF54368">
    <property type="entry name" value="Glutamine synthetase, N-terminal domain"/>
    <property type="match status" value="1"/>
</dbReference>
<evidence type="ECO:0000256" key="2">
    <source>
        <dbReference type="ARBA" id="ARBA00003117"/>
    </source>
</evidence>
<dbReference type="Proteomes" id="UP000053675">
    <property type="component" value="Unassembled WGS sequence"/>
</dbReference>
<evidence type="ECO:0000259" key="9">
    <source>
        <dbReference type="PROSITE" id="PS51987"/>
    </source>
</evidence>
<reference evidence="10 11" key="1">
    <citation type="submission" date="2014-05" db="EMBL/GenBank/DDBJ databases">
        <title>Draft Genome Sequence of Nitratireductor basaltis Strain UMTGB225, A Marine Bacterium Isolated from Green Barrel Tunicate.</title>
        <authorList>
            <person name="Gan H.Y."/>
        </authorList>
    </citation>
    <scope>NUCLEOTIDE SEQUENCE [LARGE SCALE GENOMIC DNA]</scope>
    <source>
        <strain evidence="10 11">UMTGB225</strain>
    </source>
</reference>
<dbReference type="PANTHER" id="PTHR43785:SF12">
    <property type="entry name" value="TYPE-1 GLUTAMINE SYNTHETASE 2"/>
    <property type="match status" value="1"/>
</dbReference>
<dbReference type="Gene3D" id="3.10.20.70">
    <property type="entry name" value="Glutamine synthetase, N-terminal domain"/>
    <property type="match status" value="1"/>
</dbReference>
<comment type="similarity">
    <text evidence="7 8">Belongs to the glutamine synthetase family.</text>
</comment>
<comment type="function">
    <text evidence="2">Catalyzes the ATP-dependent biosynthesis of glutamine from glutamate and ammonia.</text>
</comment>
<keyword evidence="5" id="KW-0067">ATP-binding</keyword>
<dbReference type="Pfam" id="PF00120">
    <property type="entry name" value="Gln-synt_C"/>
    <property type="match status" value="1"/>
</dbReference>